<evidence type="ECO:0000313" key="2">
    <source>
        <dbReference type="Proteomes" id="UP000017304"/>
    </source>
</evidence>
<dbReference type="EMBL" id="AOXI01000045">
    <property type="protein sequence ID" value="ESE81797.1"/>
    <property type="molecule type" value="Genomic_DNA"/>
</dbReference>
<sequence>MIFVIWLANLNNKVDMRKILVEFRGQNGFYNAHFDVGWQWVNHEDVIVRRGNEI</sequence>
<gene>
    <name evidence="1" type="ORF">SEI61121_19499</name>
</gene>
<dbReference type="STRING" id="1173950.SEI61121_19499"/>
<dbReference type="AlphaFoldDB" id="V1GRT6"/>
<evidence type="ECO:0000313" key="1">
    <source>
        <dbReference type="EMBL" id="ESE81797.1"/>
    </source>
</evidence>
<proteinExistence type="predicted"/>
<organism evidence="1 2">
    <name type="scientific">Salmonella enterica subsp. indica serovar 6,14,25:z10:1,(2),7 str. 1121</name>
    <dbReference type="NCBI Taxonomy" id="1173950"/>
    <lineage>
        <taxon>Bacteria</taxon>
        <taxon>Pseudomonadati</taxon>
        <taxon>Pseudomonadota</taxon>
        <taxon>Gammaproteobacteria</taxon>
        <taxon>Enterobacterales</taxon>
        <taxon>Enterobacteriaceae</taxon>
        <taxon>Salmonella</taxon>
    </lineage>
</organism>
<comment type="caution">
    <text evidence="1">The sequence shown here is derived from an EMBL/GenBank/DDBJ whole genome shotgun (WGS) entry which is preliminary data.</text>
</comment>
<protein>
    <submittedName>
        <fullName evidence="1">Uncharacterized protein</fullName>
    </submittedName>
</protein>
<dbReference type="Proteomes" id="UP000017304">
    <property type="component" value="Unassembled WGS sequence"/>
</dbReference>
<reference evidence="1 2" key="1">
    <citation type="journal article" date="2013" name="Genome Biol. Evol.">
        <title>Phylogenetic diversity of the enteric pathogen Salmonella enterica subsp. enterica inferred from genome-wide reference-free SNP characters.</title>
        <authorList>
            <person name="Timme R.E."/>
            <person name="Pettengill J.B."/>
            <person name="Allard M.W."/>
            <person name="Strain E."/>
            <person name="Barrangou R."/>
            <person name="Wehnes C."/>
            <person name="Van Kessel J.S."/>
            <person name="Karns J.S."/>
            <person name="Musser S.M."/>
            <person name="Brown E.W."/>
        </authorList>
    </citation>
    <scope>NUCLEOTIDE SEQUENCE [LARGE SCALE GENOMIC DNA]</scope>
    <source>
        <strain evidence="1 2">1121</strain>
    </source>
</reference>
<accession>V1GRT6</accession>
<name>V1GRT6_SALER</name>